<dbReference type="PROSITE" id="PS51257">
    <property type="entry name" value="PROKAR_LIPOPROTEIN"/>
    <property type="match status" value="1"/>
</dbReference>
<name>A0A532V0K3_UNCL8</name>
<gene>
    <name evidence="1" type="ORF">CEE37_07185</name>
</gene>
<accession>A0A532V0K3</accession>
<sequence length="252" mass="28984">MLKKINFLITMLILFPLMVMTFGGCAPSTPKIEEPVVLPTFDFVPPSTTPVSSTSVSFCVVSPSFPSEWKALGYMNHYPYDKFARNMPADFEEMLTAKGFRTRGPFRNYDELTFPDKSETDLILMPKVEIDVRAAGRTTESINLLGDARYKWNGTIHLSGRITIALNETLSNERMWNKSVELPQRQFSYKSPSSAQPVNAPNINDTKFANELAKYMEEYYNLTFDKMWDYLDPNEMTMVKDQAQEIKDKKRY</sequence>
<dbReference type="Proteomes" id="UP000319619">
    <property type="component" value="Unassembled WGS sequence"/>
</dbReference>
<dbReference type="Gene3D" id="3.30.160.180">
    <property type="entry name" value="Putative neuraminyllactose-binding hemagglutinin homolog like domain"/>
    <property type="match status" value="1"/>
</dbReference>
<organism evidence="1 2">
    <name type="scientific">candidate division LCP-89 bacterium B3_LCP</name>
    <dbReference type="NCBI Taxonomy" id="2012998"/>
    <lineage>
        <taxon>Bacteria</taxon>
        <taxon>Pseudomonadati</taxon>
        <taxon>Bacteria division LCP-89</taxon>
    </lineage>
</organism>
<evidence type="ECO:0000313" key="1">
    <source>
        <dbReference type="EMBL" id="TKJ40740.1"/>
    </source>
</evidence>
<reference evidence="1 2" key="1">
    <citation type="submission" date="2017-06" db="EMBL/GenBank/DDBJ databases">
        <title>Novel microbial phyla capable of carbon fixation and sulfur reduction in deep-sea sediments.</title>
        <authorList>
            <person name="Huang J."/>
            <person name="Baker B."/>
            <person name="Wang Y."/>
        </authorList>
    </citation>
    <scope>NUCLEOTIDE SEQUENCE [LARGE SCALE GENOMIC DNA]</scope>
    <source>
        <strain evidence="1">B3_LCP</strain>
    </source>
</reference>
<dbReference type="EMBL" id="NJBN01000004">
    <property type="protein sequence ID" value="TKJ40740.1"/>
    <property type="molecule type" value="Genomic_DNA"/>
</dbReference>
<comment type="caution">
    <text evidence="1">The sequence shown here is derived from an EMBL/GenBank/DDBJ whole genome shotgun (WGS) entry which is preliminary data.</text>
</comment>
<protein>
    <submittedName>
        <fullName evidence="1">Uncharacterized protein</fullName>
    </submittedName>
</protein>
<dbReference type="SUPFAM" id="SSF159594">
    <property type="entry name" value="XCC0632-like"/>
    <property type="match status" value="1"/>
</dbReference>
<dbReference type="AlphaFoldDB" id="A0A532V0K3"/>
<evidence type="ECO:0000313" key="2">
    <source>
        <dbReference type="Proteomes" id="UP000319619"/>
    </source>
</evidence>
<dbReference type="InterPro" id="IPR038531">
    <property type="entry name" value="NeuraminylLac-bd_hemagglutn_sf"/>
</dbReference>
<proteinExistence type="predicted"/>